<proteinExistence type="predicted"/>
<dbReference type="PANTHER" id="PTHR24373:SF370">
    <property type="entry name" value="FISH-LIPS, ISOFORM E"/>
    <property type="match status" value="1"/>
</dbReference>
<feature type="signal peptide" evidence="4">
    <location>
        <begin position="1"/>
        <end position="20"/>
    </location>
</feature>
<dbReference type="GO" id="GO:0005615">
    <property type="term" value="C:extracellular space"/>
    <property type="evidence" value="ECO:0007669"/>
    <property type="project" value="TreeGrafter"/>
</dbReference>
<evidence type="ECO:0000256" key="4">
    <source>
        <dbReference type="SAM" id="SignalP"/>
    </source>
</evidence>
<name>A0AA38IHP8_9CUCU</name>
<feature type="chain" id="PRO_5041228207" evidence="4">
    <location>
        <begin position="21"/>
        <end position="218"/>
    </location>
</feature>
<dbReference type="InterPro" id="IPR050328">
    <property type="entry name" value="Dev_Immune_Receptor"/>
</dbReference>
<gene>
    <name evidence="5" type="ORF">Zmor_015957</name>
</gene>
<dbReference type="Pfam" id="PF13855">
    <property type="entry name" value="LRR_8"/>
    <property type="match status" value="2"/>
</dbReference>
<keyword evidence="1" id="KW-0433">Leucine-rich repeat</keyword>
<organism evidence="5 6">
    <name type="scientific">Zophobas morio</name>
    <dbReference type="NCBI Taxonomy" id="2755281"/>
    <lineage>
        <taxon>Eukaryota</taxon>
        <taxon>Metazoa</taxon>
        <taxon>Ecdysozoa</taxon>
        <taxon>Arthropoda</taxon>
        <taxon>Hexapoda</taxon>
        <taxon>Insecta</taxon>
        <taxon>Pterygota</taxon>
        <taxon>Neoptera</taxon>
        <taxon>Endopterygota</taxon>
        <taxon>Coleoptera</taxon>
        <taxon>Polyphaga</taxon>
        <taxon>Cucujiformia</taxon>
        <taxon>Tenebrionidae</taxon>
        <taxon>Zophobas</taxon>
    </lineage>
</organism>
<sequence>MPSLLLNLVVRICLFNVSNSDKITFENVTVRSYFYKGALETQATSVNLKKMIPDEEPVRVDITGGVPILYEKSVFDIPNLNSLDLADVGLEEIKPGAFGNLPLLDTLFLNRNNLTLIKSGTFTDLNVSYLDLSSNSIFLLQPRAFKNFKAGHVSLDKNKLTEISSGVFENVTLRSLSLGDNHLYIIAPKALSAIGLTTLSLFGNKLEEIDPEVFDMQE</sequence>
<accession>A0AA38IHP8</accession>
<evidence type="ECO:0000313" key="6">
    <source>
        <dbReference type="Proteomes" id="UP001168821"/>
    </source>
</evidence>
<dbReference type="SMART" id="SM00369">
    <property type="entry name" value="LRR_TYP"/>
    <property type="match status" value="6"/>
</dbReference>
<protein>
    <submittedName>
        <fullName evidence="5">Uncharacterized protein</fullName>
    </submittedName>
</protein>
<evidence type="ECO:0000256" key="3">
    <source>
        <dbReference type="ARBA" id="ARBA00022737"/>
    </source>
</evidence>
<keyword evidence="6" id="KW-1185">Reference proteome</keyword>
<evidence type="ECO:0000256" key="1">
    <source>
        <dbReference type="ARBA" id="ARBA00022614"/>
    </source>
</evidence>
<evidence type="ECO:0000313" key="5">
    <source>
        <dbReference type="EMBL" id="KAJ3656912.1"/>
    </source>
</evidence>
<dbReference type="PANTHER" id="PTHR24373">
    <property type="entry name" value="SLIT RELATED LEUCINE-RICH REPEAT NEURONAL PROTEIN"/>
    <property type="match status" value="1"/>
</dbReference>
<evidence type="ECO:0000256" key="2">
    <source>
        <dbReference type="ARBA" id="ARBA00022729"/>
    </source>
</evidence>
<feature type="non-terminal residue" evidence="5">
    <location>
        <position position="218"/>
    </location>
</feature>
<keyword evidence="3" id="KW-0677">Repeat</keyword>
<dbReference type="SUPFAM" id="SSF52058">
    <property type="entry name" value="L domain-like"/>
    <property type="match status" value="1"/>
</dbReference>
<dbReference type="AlphaFoldDB" id="A0AA38IHP8"/>
<dbReference type="GO" id="GO:0031012">
    <property type="term" value="C:extracellular matrix"/>
    <property type="evidence" value="ECO:0007669"/>
    <property type="project" value="TreeGrafter"/>
</dbReference>
<dbReference type="InterPro" id="IPR032675">
    <property type="entry name" value="LRR_dom_sf"/>
</dbReference>
<reference evidence="5" key="1">
    <citation type="journal article" date="2023" name="G3 (Bethesda)">
        <title>Whole genome assemblies of Zophobas morio and Tenebrio molitor.</title>
        <authorList>
            <person name="Kaur S."/>
            <person name="Stinson S.A."/>
            <person name="diCenzo G.C."/>
        </authorList>
    </citation>
    <scope>NUCLEOTIDE SEQUENCE</scope>
    <source>
        <strain evidence="5">QUZm001</strain>
    </source>
</reference>
<dbReference type="EMBL" id="JALNTZ010000004">
    <property type="protein sequence ID" value="KAJ3656912.1"/>
    <property type="molecule type" value="Genomic_DNA"/>
</dbReference>
<dbReference type="Gene3D" id="3.80.10.10">
    <property type="entry name" value="Ribonuclease Inhibitor"/>
    <property type="match status" value="2"/>
</dbReference>
<comment type="caution">
    <text evidence="5">The sequence shown here is derived from an EMBL/GenBank/DDBJ whole genome shotgun (WGS) entry which is preliminary data.</text>
</comment>
<dbReference type="Proteomes" id="UP001168821">
    <property type="component" value="Unassembled WGS sequence"/>
</dbReference>
<keyword evidence="2 4" id="KW-0732">Signal</keyword>
<dbReference type="InterPro" id="IPR001611">
    <property type="entry name" value="Leu-rich_rpt"/>
</dbReference>
<dbReference type="InterPro" id="IPR003591">
    <property type="entry name" value="Leu-rich_rpt_typical-subtyp"/>
</dbReference>